<reference evidence="1 2" key="1">
    <citation type="journal article" date="2016" name="Nat. Commun.">
        <title>Thousands of microbial genomes shed light on interconnected biogeochemical processes in an aquifer system.</title>
        <authorList>
            <person name="Anantharaman K."/>
            <person name="Brown C.T."/>
            <person name="Hug L.A."/>
            <person name="Sharon I."/>
            <person name="Castelle C.J."/>
            <person name="Probst A.J."/>
            <person name="Thomas B.C."/>
            <person name="Singh A."/>
            <person name="Wilkins M.J."/>
            <person name="Karaoz U."/>
            <person name="Brodie E.L."/>
            <person name="Williams K.H."/>
            <person name="Hubbard S.S."/>
            <person name="Banfield J.F."/>
        </authorList>
    </citation>
    <scope>NUCLEOTIDE SEQUENCE [LARGE SCALE GENOMIC DNA]</scope>
</reference>
<dbReference type="EMBL" id="MFQZ01000001">
    <property type="protein sequence ID" value="OGH88656.1"/>
    <property type="molecule type" value="Genomic_DNA"/>
</dbReference>
<dbReference type="Proteomes" id="UP000177907">
    <property type="component" value="Unassembled WGS sequence"/>
</dbReference>
<evidence type="ECO:0000313" key="1">
    <source>
        <dbReference type="EMBL" id="OGH88656.1"/>
    </source>
</evidence>
<sequence>MKIEKLEEKTQSLLLLSKKTLSKFEPSINNLNGNLRYWQKNGDLISLKGGLYILKKRYEKELEKGEYQEYISCQLVQPSYLSVEYVMAKYSLLTEAVYCITAMTTKKTRAIRNQLNTFRYYSLTPKLFTGYKVKYFLGAPIWEAEKEKAIFDFLYLRFIRNQPINEKVIDDLRINWDEVSIQEWERVKTFCQFTNSKKVVVAIMLIDKMYFSK</sequence>
<dbReference type="STRING" id="1798704.A3J93_00995"/>
<dbReference type="AlphaFoldDB" id="A0A1F6NXL9"/>
<evidence type="ECO:0008006" key="3">
    <source>
        <dbReference type="Google" id="ProtNLM"/>
    </source>
</evidence>
<evidence type="ECO:0000313" key="2">
    <source>
        <dbReference type="Proteomes" id="UP000177907"/>
    </source>
</evidence>
<name>A0A1F6NXL9_9BACT</name>
<protein>
    <recommendedName>
        <fullName evidence="3">AbiEi antitoxin C-terminal domain-containing protein</fullName>
    </recommendedName>
</protein>
<organism evidence="1 2">
    <name type="scientific">Candidatus Magasanikbacteria bacterium RIFOXYC2_FULL_42_28</name>
    <dbReference type="NCBI Taxonomy" id="1798704"/>
    <lineage>
        <taxon>Bacteria</taxon>
        <taxon>Candidatus Magasanikiibacteriota</taxon>
    </lineage>
</organism>
<comment type="caution">
    <text evidence="1">The sequence shown here is derived from an EMBL/GenBank/DDBJ whole genome shotgun (WGS) entry which is preliminary data.</text>
</comment>
<gene>
    <name evidence="1" type="ORF">A3J93_00995</name>
</gene>
<accession>A0A1F6NXL9</accession>
<proteinExistence type="predicted"/>